<dbReference type="InterPro" id="IPR058163">
    <property type="entry name" value="LysR-type_TF_proteobact-type"/>
</dbReference>
<dbReference type="Gene3D" id="3.40.190.290">
    <property type="match status" value="1"/>
</dbReference>
<dbReference type="PROSITE" id="PS50931">
    <property type="entry name" value="HTH_LYSR"/>
    <property type="match status" value="1"/>
</dbReference>
<comment type="caution">
    <text evidence="6">The sequence shown here is derived from an EMBL/GenBank/DDBJ whole genome shotgun (WGS) entry which is preliminary data.</text>
</comment>
<evidence type="ECO:0000256" key="4">
    <source>
        <dbReference type="ARBA" id="ARBA00023163"/>
    </source>
</evidence>
<name>A0ABV2ITB5_9HYPH</name>
<feature type="domain" description="HTH lysR-type" evidence="5">
    <location>
        <begin position="1"/>
        <end position="59"/>
    </location>
</feature>
<dbReference type="PANTHER" id="PTHR30537">
    <property type="entry name" value="HTH-TYPE TRANSCRIPTIONAL REGULATOR"/>
    <property type="match status" value="1"/>
</dbReference>
<keyword evidence="7" id="KW-1185">Reference proteome</keyword>
<dbReference type="InterPro" id="IPR005119">
    <property type="entry name" value="LysR_subst-bd"/>
</dbReference>
<dbReference type="InterPro" id="IPR036390">
    <property type="entry name" value="WH_DNA-bd_sf"/>
</dbReference>
<dbReference type="Gene3D" id="1.10.10.10">
    <property type="entry name" value="Winged helix-like DNA-binding domain superfamily/Winged helix DNA-binding domain"/>
    <property type="match status" value="1"/>
</dbReference>
<evidence type="ECO:0000313" key="6">
    <source>
        <dbReference type="EMBL" id="MET3611730.1"/>
    </source>
</evidence>
<reference evidence="6 7" key="1">
    <citation type="submission" date="2024-06" db="EMBL/GenBank/DDBJ databases">
        <title>Genomic Encyclopedia of Type Strains, Phase IV (KMG-IV): sequencing the most valuable type-strain genomes for metagenomic binning, comparative biology and taxonomic classification.</title>
        <authorList>
            <person name="Goeker M."/>
        </authorList>
    </citation>
    <scope>NUCLEOTIDE SEQUENCE [LARGE SCALE GENOMIC DNA]</scope>
    <source>
        <strain evidence="6 7">DSM 29780</strain>
    </source>
</reference>
<gene>
    <name evidence="6" type="ORF">ABID16_000035</name>
</gene>
<keyword evidence="3 6" id="KW-0238">DNA-binding</keyword>
<dbReference type="GO" id="GO:0003677">
    <property type="term" value="F:DNA binding"/>
    <property type="evidence" value="ECO:0007669"/>
    <property type="project" value="UniProtKB-KW"/>
</dbReference>
<dbReference type="InterPro" id="IPR036388">
    <property type="entry name" value="WH-like_DNA-bd_sf"/>
</dbReference>
<dbReference type="RefSeq" id="WP_354553900.1">
    <property type="nucleotide sequence ID" value="NZ_JBEPMB010000001.1"/>
</dbReference>
<dbReference type="SUPFAM" id="SSF46785">
    <property type="entry name" value="Winged helix' DNA-binding domain"/>
    <property type="match status" value="1"/>
</dbReference>
<comment type="similarity">
    <text evidence="1">Belongs to the LysR transcriptional regulatory family.</text>
</comment>
<dbReference type="EMBL" id="JBEPMB010000001">
    <property type="protein sequence ID" value="MET3611730.1"/>
    <property type="molecule type" value="Genomic_DNA"/>
</dbReference>
<dbReference type="CDD" id="cd08476">
    <property type="entry name" value="PBP2_CrgA_like_7"/>
    <property type="match status" value="1"/>
</dbReference>
<evidence type="ECO:0000256" key="2">
    <source>
        <dbReference type="ARBA" id="ARBA00023015"/>
    </source>
</evidence>
<evidence type="ECO:0000259" key="5">
    <source>
        <dbReference type="PROSITE" id="PS50931"/>
    </source>
</evidence>
<evidence type="ECO:0000313" key="7">
    <source>
        <dbReference type="Proteomes" id="UP001549047"/>
    </source>
</evidence>
<protein>
    <submittedName>
        <fullName evidence="6">DNA-binding transcriptional LysR family regulator</fullName>
    </submittedName>
</protein>
<accession>A0ABV2ITB5</accession>
<proteinExistence type="inferred from homology"/>
<dbReference type="SUPFAM" id="SSF53850">
    <property type="entry name" value="Periplasmic binding protein-like II"/>
    <property type="match status" value="1"/>
</dbReference>
<evidence type="ECO:0000256" key="3">
    <source>
        <dbReference type="ARBA" id="ARBA00023125"/>
    </source>
</evidence>
<sequence length="316" mass="34814">MNNLSDISAFVRAAERLSFAEAGRDLGLSSSAIGKSVARLEASLGVRLFHRTTRRVSLTEEGALFRDRCRGILGDLRDAEELVTRSIGTPRGMLRISLPTIGYRFLLPVLAEFLGRYPGIELELDFNDHLVDVVDGGFDAVIRSGLLADSSLMSRKLGPFRFVLCAAPCYLDRKGTPARPADLALHDALRFRFPTSGKIQDWNISVEAPVPGMRTVLTCNNMEAMRAAAINGLGIAYMPDFLAEDAIRGGALVSLLDRFLVDPGQFSILWSSGRQMSSRLRAFIDFVVGRLFCGAARPFGQNGVSFRTRKQKIERR</sequence>
<dbReference type="Proteomes" id="UP001549047">
    <property type="component" value="Unassembled WGS sequence"/>
</dbReference>
<dbReference type="Pfam" id="PF03466">
    <property type="entry name" value="LysR_substrate"/>
    <property type="match status" value="1"/>
</dbReference>
<organism evidence="6 7">
    <name type="scientific">Rhizobium aquaticum</name>
    <dbReference type="NCBI Taxonomy" id="1549636"/>
    <lineage>
        <taxon>Bacteria</taxon>
        <taxon>Pseudomonadati</taxon>
        <taxon>Pseudomonadota</taxon>
        <taxon>Alphaproteobacteria</taxon>
        <taxon>Hyphomicrobiales</taxon>
        <taxon>Rhizobiaceae</taxon>
        <taxon>Rhizobium/Agrobacterium group</taxon>
        <taxon>Rhizobium</taxon>
    </lineage>
</organism>
<dbReference type="InterPro" id="IPR000847">
    <property type="entry name" value="LysR_HTH_N"/>
</dbReference>
<evidence type="ECO:0000256" key="1">
    <source>
        <dbReference type="ARBA" id="ARBA00009437"/>
    </source>
</evidence>
<dbReference type="PANTHER" id="PTHR30537:SF72">
    <property type="entry name" value="LYSR FAMILY TRANSCRIPTIONAL REGULATOR"/>
    <property type="match status" value="1"/>
</dbReference>
<keyword evidence="4" id="KW-0804">Transcription</keyword>
<keyword evidence="2" id="KW-0805">Transcription regulation</keyword>
<dbReference type="Pfam" id="PF00126">
    <property type="entry name" value="HTH_1"/>
    <property type="match status" value="1"/>
</dbReference>